<reference evidence="8 9" key="4">
    <citation type="journal article" date="2011" name="BMC Genomics">
        <title>RNA-Seq improves annotation of protein-coding genes in the cucumber genome.</title>
        <authorList>
            <person name="Li Z."/>
            <person name="Zhang Z."/>
            <person name="Yan P."/>
            <person name="Huang S."/>
            <person name="Fei Z."/>
            <person name="Lin K."/>
        </authorList>
    </citation>
    <scope>NUCLEOTIDE SEQUENCE [LARGE SCALE GENOMIC DNA]</scope>
    <source>
        <strain evidence="9">cv. 9930</strain>
    </source>
</reference>
<dbReference type="Pfam" id="PF02798">
    <property type="entry name" value="GST_N"/>
    <property type="match status" value="1"/>
</dbReference>
<dbReference type="InterPro" id="IPR040079">
    <property type="entry name" value="Glutathione_S-Trfase"/>
</dbReference>
<evidence type="ECO:0000259" key="6">
    <source>
        <dbReference type="PROSITE" id="PS50404"/>
    </source>
</evidence>
<dbReference type="InterPro" id="IPR036282">
    <property type="entry name" value="Glutathione-S-Trfase_C_sf"/>
</dbReference>
<dbReference type="Pfam" id="PF00043">
    <property type="entry name" value="GST_C"/>
    <property type="match status" value="1"/>
</dbReference>
<evidence type="ECO:0000259" key="7">
    <source>
        <dbReference type="PROSITE" id="PS50405"/>
    </source>
</evidence>
<proteinExistence type="inferred from homology"/>
<dbReference type="OMA" id="DKCVAPA"/>
<protein>
    <recommendedName>
        <fullName evidence="1">glutathione transferase</fullName>
        <ecNumber evidence="1">2.5.1.18</ecNumber>
    </recommendedName>
</protein>
<dbReference type="PANTHER" id="PTHR11260:SF676">
    <property type="entry name" value="GLUTATHIONE S-TRANSFERASE U8"/>
    <property type="match status" value="1"/>
</dbReference>
<dbReference type="GO" id="GO:0005737">
    <property type="term" value="C:cytoplasm"/>
    <property type="evidence" value="ECO:0000318"/>
    <property type="project" value="GO_Central"/>
</dbReference>
<reference evidence="8 9" key="3">
    <citation type="journal article" date="2010" name="BMC Genomics">
        <title>Transcriptome sequencing and comparative analysis of cucumber flowers with different sex types.</title>
        <authorList>
            <person name="Guo S."/>
            <person name="Zheng Y."/>
            <person name="Joung J.G."/>
            <person name="Liu S."/>
            <person name="Zhang Z."/>
            <person name="Crasta O.R."/>
            <person name="Sobral B.W."/>
            <person name="Xu Y."/>
            <person name="Huang S."/>
            <person name="Fei Z."/>
        </authorList>
    </citation>
    <scope>NUCLEOTIDE SEQUENCE [LARGE SCALE GENOMIC DNA]</scope>
    <source>
        <strain evidence="9">cv. 9930</strain>
    </source>
</reference>
<dbReference type="SUPFAM" id="SSF47616">
    <property type="entry name" value="GST C-terminal domain-like"/>
    <property type="match status" value="1"/>
</dbReference>
<dbReference type="SUPFAM" id="SSF52833">
    <property type="entry name" value="Thioredoxin-like"/>
    <property type="match status" value="1"/>
</dbReference>
<evidence type="ECO:0000256" key="2">
    <source>
        <dbReference type="ARBA" id="ARBA00022679"/>
    </source>
</evidence>
<feature type="domain" description="GST N-terminal" evidence="6">
    <location>
        <begin position="3"/>
        <end position="83"/>
    </location>
</feature>
<dbReference type="eggNOG" id="KOG0406">
    <property type="taxonomic scope" value="Eukaryota"/>
</dbReference>
<accession>A0A0A0KXS7</accession>
<dbReference type="InterPro" id="IPR045073">
    <property type="entry name" value="Omega/Tau-like"/>
</dbReference>
<reference evidence="8 9" key="2">
    <citation type="journal article" date="2009" name="PLoS ONE">
        <title>An integrated genetic and cytogenetic map of the cucumber genome.</title>
        <authorList>
            <person name="Ren Y."/>
            <person name="Zhang Z."/>
            <person name="Liu J."/>
            <person name="Staub J.E."/>
            <person name="Han Y."/>
            <person name="Cheng Z."/>
            <person name="Li X."/>
            <person name="Lu J."/>
            <person name="Miao H."/>
            <person name="Kang H."/>
            <person name="Xie B."/>
            <person name="Gu X."/>
            <person name="Wang X."/>
            <person name="Du Y."/>
            <person name="Jin W."/>
            <person name="Huang S."/>
        </authorList>
    </citation>
    <scope>NUCLEOTIDE SEQUENCE [LARGE SCALE GENOMIC DNA]</scope>
    <source>
        <strain evidence="9">cv. 9930</strain>
    </source>
</reference>
<evidence type="ECO:0000313" key="9">
    <source>
        <dbReference type="Proteomes" id="UP000029981"/>
    </source>
</evidence>
<dbReference type="PROSITE" id="PS50405">
    <property type="entry name" value="GST_CTER"/>
    <property type="match status" value="1"/>
</dbReference>
<feature type="domain" description="GST C-terminal" evidence="7">
    <location>
        <begin position="89"/>
        <end position="213"/>
    </location>
</feature>
<gene>
    <name evidence="8" type="ORF">Csa_4G304250</name>
</gene>
<evidence type="ECO:0000256" key="5">
    <source>
        <dbReference type="SAM" id="Coils"/>
    </source>
</evidence>
<keyword evidence="5" id="KW-0175">Coiled coil</keyword>
<dbReference type="KEGG" id="csv:101213782"/>
<keyword evidence="2" id="KW-0808">Transferase</keyword>
<dbReference type="EMBL" id="CM002925">
    <property type="protein sequence ID" value="KGN54328.1"/>
    <property type="molecule type" value="Genomic_DNA"/>
</dbReference>
<dbReference type="InterPro" id="IPR036249">
    <property type="entry name" value="Thioredoxin-like_sf"/>
</dbReference>
<dbReference type="AlphaFoldDB" id="A0A0A0KXS7"/>
<evidence type="ECO:0000256" key="3">
    <source>
        <dbReference type="ARBA" id="ARBA00047960"/>
    </source>
</evidence>
<dbReference type="Gramene" id="KGN54328">
    <property type="protein sequence ID" value="KGN54328"/>
    <property type="gene ID" value="Csa_4G304250"/>
</dbReference>
<dbReference type="FunFam" id="3.40.30.10:FF:000014">
    <property type="entry name" value="Tau class glutathione S-transferase"/>
    <property type="match status" value="1"/>
</dbReference>
<evidence type="ECO:0000256" key="4">
    <source>
        <dbReference type="RuleBase" id="RU003494"/>
    </source>
</evidence>
<dbReference type="SFLD" id="SFLDG01152">
    <property type="entry name" value="Main.3:_Omega-_and_Tau-like"/>
    <property type="match status" value="1"/>
</dbReference>
<name>A0A0A0KXS7_CUCSA</name>
<dbReference type="InterPro" id="IPR010987">
    <property type="entry name" value="Glutathione-S-Trfase_C-like"/>
</dbReference>
<dbReference type="SFLD" id="SFLDG00358">
    <property type="entry name" value="Main_(cytGST)"/>
    <property type="match status" value="1"/>
</dbReference>
<dbReference type="GO" id="GO:0004364">
    <property type="term" value="F:glutathione transferase activity"/>
    <property type="evidence" value="ECO:0000318"/>
    <property type="project" value="GO_Central"/>
</dbReference>
<dbReference type="PANTHER" id="PTHR11260">
    <property type="entry name" value="GLUTATHIONE S-TRANSFERASE, GST, SUPERFAMILY, GST DOMAIN CONTAINING"/>
    <property type="match status" value="1"/>
</dbReference>
<dbReference type="SFLD" id="SFLDS00019">
    <property type="entry name" value="Glutathione_Transferase_(cytos"/>
    <property type="match status" value="1"/>
</dbReference>
<keyword evidence="9" id="KW-1185">Reference proteome</keyword>
<dbReference type="Gene3D" id="3.40.30.10">
    <property type="entry name" value="Glutaredoxin"/>
    <property type="match status" value="1"/>
</dbReference>
<dbReference type="InterPro" id="IPR004046">
    <property type="entry name" value="GST_C"/>
</dbReference>
<dbReference type="CDD" id="cd03185">
    <property type="entry name" value="GST_C_Tau"/>
    <property type="match status" value="1"/>
</dbReference>
<reference evidence="8 9" key="1">
    <citation type="journal article" date="2009" name="Nat. Genet.">
        <title>The genome of the cucumber, Cucumis sativus L.</title>
        <authorList>
            <person name="Huang S."/>
            <person name="Li R."/>
            <person name="Zhang Z."/>
            <person name="Li L."/>
            <person name="Gu X."/>
            <person name="Fan W."/>
            <person name="Lucas W.J."/>
            <person name="Wang X."/>
            <person name="Xie B."/>
            <person name="Ni P."/>
            <person name="Ren Y."/>
            <person name="Zhu H."/>
            <person name="Li J."/>
            <person name="Lin K."/>
            <person name="Jin W."/>
            <person name="Fei Z."/>
            <person name="Li G."/>
            <person name="Staub J."/>
            <person name="Kilian A."/>
            <person name="van der Vossen E.A."/>
            <person name="Wu Y."/>
            <person name="Guo J."/>
            <person name="He J."/>
            <person name="Jia Z."/>
            <person name="Ren Y."/>
            <person name="Tian G."/>
            <person name="Lu Y."/>
            <person name="Ruan J."/>
            <person name="Qian W."/>
            <person name="Wang M."/>
            <person name="Huang Q."/>
            <person name="Li B."/>
            <person name="Xuan Z."/>
            <person name="Cao J."/>
            <person name="Asan"/>
            <person name="Wu Z."/>
            <person name="Zhang J."/>
            <person name="Cai Q."/>
            <person name="Bai Y."/>
            <person name="Zhao B."/>
            <person name="Han Y."/>
            <person name="Li Y."/>
            <person name="Li X."/>
            <person name="Wang S."/>
            <person name="Shi Q."/>
            <person name="Liu S."/>
            <person name="Cho W.K."/>
            <person name="Kim J.Y."/>
            <person name="Xu Y."/>
            <person name="Heller-Uszynska K."/>
            <person name="Miao H."/>
            <person name="Cheng Z."/>
            <person name="Zhang S."/>
            <person name="Wu J."/>
            <person name="Yang Y."/>
            <person name="Kang H."/>
            <person name="Li M."/>
            <person name="Liang H."/>
            <person name="Ren X."/>
            <person name="Shi Z."/>
            <person name="Wen M."/>
            <person name="Jian M."/>
            <person name="Yang H."/>
            <person name="Zhang G."/>
            <person name="Yang Z."/>
            <person name="Chen R."/>
            <person name="Liu S."/>
            <person name="Li J."/>
            <person name="Ma L."/>
            <person name="Liu H."/>
            <person name="Zhou Y."/>
            <person name="Zhao J."/>
            <person name="Fang X."/>
            <person name="Li G."/>
            <person name="Fang L."/>
            <person name="Li Y."/>
            <person name="Liu D."/>
            <person name="Zheng H."/>
            <person name="Zhang Y."/>
            <person name="Qin N."/>
            <person name="Li Z."/>
            <person name="Yang G."/>
            <person name="Yang S."/>
            <person name="Bolund L."/>
            <person name="Kristiansen K."/>
            <person name="Zheng H."/>
            <person name="Li S."/>
            <person name="Zhang X."/>
            <person name="Yang H."/>
            <person name="Wang J."/>
            <person name="Sun R."/>
            <person name="Zhang B."/>
            <person name="Jiang S."/>
            <person name="Wang J."/>
            <person name="Du Y."/>
            <person name="Li S."/>
        </authorList>
    </citation>
    <scope>NUCLEOTIDE SEQUENCE [LARGE SCALE GENOMIC DNA]</scope>
    <source>
        <strain evidence="9">cv. 9930</strain>
    </source>
</reference>
<dbReference type="CDD" id="cd03058">
    <property type="entry name" value="GST_N_Tau"/>
    <property type="match status" value="1"/>
</dbReference>
<organism evidence="8 9">
    <name type="scientific">Cucumis sativus</name>
    <name type="common">Cucumber</name>
    <dbReference type="NCBI Taxonomy" id="3659"/>
    <lineage>
        <taxon>Eukaryota</taxon>
        <taxon>Viridiplantae</taxon>
        <taxon>Streptophyta</taxon>
        <taxon>Embryophyta</taxon>
        <taxon>Tracheophyta</taxon>
        <taxon>Spermatophyta</taxon>
        <taxon>Magnoliopsida</taxon>
        <taxon>eudicotyledons</taxon>
        <taxon>Gunneridae</taxon>
        <taxon>Pentapetalae</taxon>
        <taxon>rosids</taxon>
        <taxon>fabids</taxon>
        <taxon>Cucurbitales</taxon>
        <taxon>Cucurbitaceae</taxon>
        <taxon>Benincaseae</taxon>
        <taxon>Cucumis</taxon>
    </lineage>
</organism>
<dbReference type="Proteomes" id="UP000029981">
    <property type="component" value="Chromosome 4"/>
</dbReference>
<evidence type="ECO:0000256" key="1">
    <source>
        <dbReference type="ARBA" id="ARBA00012452"/>
    </source>
</evidence>
<dbReference type="GO" id="GO:0006749">
    <property type="term" value="P:glutathione metabolic process"/>
    <property type="evidence" value="ECO:0000318"/>
    <property type="project" value="GO_Central"/>
</dbReference>
<comment type="catalytic activity">
    <reaction evidence="3">
        <text>RX + glutathione = an S-substituted glutathione + a halide anion + H(+)</text>
        <dbReference type="Rhea" id="RHEA:16437"/>
        <dbReference type="ChEBI" id="CHEBI:15378"/>
        <dbReference type="ChEBI" id="CHEBI:16042"/>
        <dbReference type="ChEBI" id="CHEBI:17792"/>
        <dbReference type="ChEBI" id="CHEBI:57925"/>
        <dbReference type="ChEBI" id="CHEBI:90779"/>
        <dbReference type="EC" id="2.5.1.18"/>
    </reaction>
</comment>
<dbReference type="PROSITE" id="PS50404">
    <property type="entry name" value="GST_NTER"/>
    <property type="match status" value="1"/>
</dbReference>
<dbReference type="STRING" id="3659.A0A0A0KXS7"/>
<sequence>MAEQVQVLGFWGSPFSRRVELALKLKGVEYQYFEEDLFHNKSDLLLKYNPIHKKVPVLLHHGRPIAESLVILEYIDDIWKENYPILPQHPHQRALARFWAKFIDDKVVGAVVKAAGSRGEDREKAIEEAREALEALEKEIEKNNELFGGNDIGFVDIVGTVIAGWIPAFEECFGFQLLTADNFPNLIKWSDQLVNHSIFNQILPPKYEIVACMKANWKI</sequence>
<dbReference type="InterPro" id="IPR045074">
    <property type="entry name" value="GST_C_Tau"/>
</dbReference>
<evidence type="ECO:0000313" key="8">
    <source>
        <dbReference type="EMBL" id="KGN54328.1"/>
    </source>
</evidence>
<dbReference type="EC" id="2.5.1.18" evidence="1"/>
<feature type="coiled-coil region" evidence="5">
    <location>
        <begin position="119"/>
        <end position="146"/>
    </location>
</feature>
<dbReference type="OrthoDB" id="4951845at2759"/>
<dbReference type="Gene3D" id="1.20.1050.10">
    <property type="match status" value="1"/>
</dbReference>
<comment type="similarity">
    <text evidence="4">Belongs to the GST superfamily.</text>
</comment>
<dbReference type="FunFam" id="1.20.1050.10:FF:000012">
    <property type="entry name" value="Tau class glutathione S-transferase"/>
    <property type="match status" value="1"/>
</dbReference>
<dbReference type="InterPro" id="IPR004045">
    <property type="entry name" value="Glutathione_S-Trfase_N"/>
</dbReference>